<evidence type="ECO:0000256" key="1">
    <source>
        <dbReference type="SAM" id="Phobius"/>
    </source>
</evidence>
<dbReference type="OrthoDB" id="8277135at2"/>
<reference evidence="3 4" key="1">
    <citation type="submission" date="2018-05" db="EMBL/GenBank/DDBJ databases">
        <title>Genomic Encyclopedia of Type Strains, Phase IV (KMG-IV): sequencing the most valuable type-strain genomes for metagenomic binning, comparative biology and taxonomic classification.</title>
        <authorList>
            <person name="Goeker M."/>
        </authorList>
    </citation>
    <scope>NUCLEOTIDE SEQUENCE [LARGE SCALE GENOMIC DNA]</scope>
    <source>
        <strain evidence="3 4">DSM 3183</strain>
    </source>
</reference>
<dbReference type="RefSeq" id="WP_066045721.1">
    <property type="nucleotide sequence ID" value="NZ_QJJM01000041.1"/>
</dbReference>
<proteinExistence type="predicted"/>
<evidence type="ECO:0000313" key="4">
    <source>
        <dbReference type="Proteomes" id="UP000248014"/>
    </source>
</evidence>
<dbReference type="SUPFAM" id="SSF46894">
    <property type="entry name" value="C-terminal effector domain of the bipartite response regulators"/>
    <property type="match status" value="1"/>
</dbReference>
<keyword evidence="1" id="KW-0812">Transmembrane</keyword>
<dbReference type="InterPro" id="IPR000792">
    <property type="entry name" value="Tscrpt_reg_LuxR_C"/>
</dbReference>
<protein>
    <submittedName>
        <fullName evidence="3">Regulatory LuxR family protein</fullName>
    </submittedName>
</protein>
<dbReference type="SMART" id="SM00421">
    <property type="entry name" value="HTH_LUXR"/>
    <property type="match status" value="1"/>
</dbReference>
<evidence type="ECO:0000313" key="3">
    <source>
        <dbReference type="EMBL" id="PXW66268.1"/>
    </source>
</evidence>
<sequence>MAATVSAHSGQPDRTVLLSIAGLVVQSAAAAYFIIDGVDDVLGQLRSGITSEVAMECLVALALVLAIIISARQLRMALEAAKRQQAALAVARGSIAELLDIKFNHWGLSPSEREVALFALKGCNIAEIARLRGSAEGTVRSQLSQVYTKAEVTSQSMLIGQFVEELV</sequence>
<dbReference type="AlphaFoldDB" id="A0A2V3ULQ8"/>
<evidence type="ECO:0000259" key="2">
    <source>
        <dbReference type="SMART" id="SM00421"/>
    </source>
</evidence>
<dbReference type="Gene3D" id="1.10.10.10">
    <property type="entry name" value="Winged helix-like DNA-binding domain superfamily/Winged helix DNA-binding domain"/>
    <property type="match status" value="1"/>
</dbReference>
<keyword evidence="4" id="KW-1185">Reference proteome</keyword>
<keyword evidence="1" id="KW-1133">Transmembrane helix</keyword>
<dbReference type="GO" id="GO:0006355">
    <property type="term" value="P:regulation of DNA-templated transcription"/>
    <property type="evidence" value="ECO:0007669"/>
    <property type="project" value="InterPro"/>
</dbReference>
<feature type="transmembrane region" description="Helical" evidence="1">
    <location>
        <begin position="47"/>
        <end position="69"/>
    </location>
</feature>
<accession>A0A2V3ULQ8</accession>
<dbReference type="GO" id="GO:0003677">
    <property type="term" value="F:DNA binding"/>
    <property type="evidence" value="ECO:0007669"/>
    <property type="project" value="InterPro"/>
</dbReference>
<name>A0A2V3ULQ8_9SPHN</name>
<dbReference type="InterPro" id="IPR016032">
    <property type="entry name" value="Sig_transdc_resp-reg_C-effctor"/>
</dbReference>
<feature type="transmembrane region" description="Helical" evidence="1">
    <location>
        <begin position="16"/>
        <end position="35"/>
    </location>
</feature>
<dbReference type="EMBL" id="QJJM01000041">
    <property type="protein sequence ID" value="PXW66268.1"/>
    <property type="molecule type" value="Genomic_DNA"/>
</dbReference>
<feature type="domain" description="HTH luxR-type" evidence="2">
    <location>
        <begin position="105"/>
        <end position="162"/>
    </location>
</feature>
<keyword evidence="1" id="KW-0472">Membrane</keyword>
<gene>
    <name evidence="3" type="ORF">C7451_1415</name>
</gene>
<comment type="caution">
    <text evidence="3">The sequence shown here is derived from an EMBL/GenBank/DDBJ whole genome shotgun (WGS) entry which is preliminary data.</text>
</comment>
<organism evidence="3 4">
    <name type="scientific">Blastomonas natatoria</name>
    <dbReference type="NCBI Taxonomy" id="34015"/>
    <lineage>
        <taxon>Bacteria</taxon>
        <taxon>Pseudomonadati</taxon>
        <taxon>Pseudomonadota</taxon>
        <taxon>Alphaproteobacteria</taxon>
        <taxon>Sphingomonadales</taxon>
        <taxon>Sphingomonadaceae</taxon>
        <taxon>Blastomonas</taxon>
    </lineage>
</organism>
<dbReference type="InterPro" id="IPR036388">
    <property type="entry name" value="WH-like_DNA-bd_sf"/>
</dbReference>
<dbReference type="Proteomes" id="UP000248014">
    <property type="component" value="Unassembled WGS sequence"/>
</dbReference>